<dbReference type="Proteomes" id="UP000294155">
    <property type="component" value="Unassembled WGS sequence"/>
</dbReference>
<sequence length="181" mass="20816">MSKAERALIDQQGRLVKDWRATNTAGDLCTGPLVVTRGADGRYQFTETGLWVNRYTGKAARGWRAAVLDSTRYDVYGNILYRARYLDENQDSLGQYLFEKWVSTRTDSLRQTIYSYYPTGQLRFEQQATVLNDTAPGSERTRQKVLRKMSAYNEAGQPISLAELQKLLYVWYQPHVAMPKN</sequence>
<protein>
    <submittedName>
        <fullName evidence="1">Uncharacterized protein</fullName>
    </submittedName>
</protein>
<evidence type="ECO:0000313" key="1">
    <source>
        <dbReference type="EMBL" id="RYU78118.1"/>
    </source>
</evidence>
<dbReference type="AlphaFoldDB" id="A0A4Q5L8U3"/>
<comment type="caution">
    <text evidence="1">The sequence shown here is derived from an EMBL/GenBank/DDBJ whole genome shotgun (WGS) entry which is preliminary data.</text>
</comment>
<organism evidence="1 2">
    <name type="scientific">Hymenobacter persicinus</name>
    <dbReference type="NCBI Taxonomy" id="2025506"/>
    <lineage>
        <taxon>Bacteria</taxon>
        <taxon>Pseudomonadati</taxon>
        <taxon>Bacteroidota</taxon>
        <taxon>Cytophagia</taxon>
        <taxon>Cytophagales</taxon>
        <taxon>Hymenobacteraceae</taxon>
        <taxon>Hymenobacter</taxon>
    </lineage>
</organism>
<dbReference type="EMBL" id="SEWE01000035">
    <property type="protein sequence ID" value="RYU78118.1"/>
    <property type="molecule type" value="Genomic_DNA"/>
</dbReference>
<accession>A0A4Q5L8U3</accession>
<keyword evidence="2" id="KW-1185">Reference proteome</keyword>
<gene>
    <name evidence="1" type="ORF">EWM57_15445</name>
</gene>
<reference evidence="1 2" key="1">
    <citation type="submission" date="2019-02" db="EMBL/GenBank/DDBJ databases">
        <title>Bacterial novel species isolated from soil.</title>
        <authorList>
            <person name="Jung H.-Y."/>
        </authorList>
    </citation>
    <scope>NUCLEOTIDE SEQUENCE [LARGE SCALE GENOMIC DNA]</scope>
    <source>
        <strain evidence="1 2">1-3-3-3</strain>
    </source>
</reference>
<dbReference type="RefSeq" id="WP_165370538.1">
    <property type="nucleotide sequence ID" value="NZ_SEWE01000035.1"/>
</dbReference>
<name>A0A4Q5L8U3_9BACT</name>
<proteinExistence type="predicted"/>
<evidence type="ECO:0000313" key="2">
    <source>
        <dbReference type="Proteomes" id="UP000294155"/>
    </source>
</evidence>